<sequence length="517" mass="58649">MESSPVCEPCTAQEKTSVAVKLCSDSFGSKLPSFAKHCDLHEDSLLDFYCSQHSVACCRSCIPVNHQTCRDVLPIEIASRNIKDSTVPEDTLRDTDNVLKTLTYLMENRNKNIKKFEECETVILTQLQKVKEQIMKQVDQLEGKIDNDLSCMKQRHKSKLKEEKTEITRLTNQLHEGKEQIEVLREHGSNTQLFLVVRYHENTVQAVEGNIEKMTTTFTDTELTFNSVNDQKIESIGTVTETSTSCQIKHKPSKLKQAQANSESIKPITSIKWERVLHLKIVEHYNLTDIAVTNDNKLLLCNFWSKQTHLYMYSFCDQYETEFVFSSRPFGVAILPKDDMAVVTLPDEKTLQYVNTKIYTKCNKIQTAVACYGVCANSSYILLVGVGTIYLLNLEGSFLSKVETQYKAKFCSIGFNENNQQVICRGDGTLLGLKLTGDVVYTHEVKGEAGLTLDRGGNVYFNDVNEIYRLSSNGNCKDMILQNNKVKYPYTIAFNKDFTKLFIICGCRSVQICGCCY</sequence>
<dbReference type="AlphaFoldDB" id="A0A6J8ACY0"/>
<accession>A0A6J8ACY0</accession>
<dbReference type="SUPFAM" id="SSF50969">
    <property type="entry name" value="YVTN repeat-like/Quinoprotein amine dehydrogenase"/>
    <property type="match status" value="1"/>
</dbReference>
<gene>
    <name evidence="4" type="ORF">MCOR_6657</name>
</gene>
<evidence type="ECO:0000313" key="4">
    <source>
        <dbReference type="EMBL" id="CAC5366305.1"/>
    </source>
</evidence>
<dbReference type="OrthoDB" id="6105136at2759"/>
<dbReference type="InterPro" id="IPR047153">
    <property type="entry name" value="TRIM45/56/19-like"/>
</dbReference>
<dbReference type="EMBL" id="CACVKT020001226">
    <property type="protein sequence ID" value="CAC5366305.1"/>
    <property type="molecule type" value="Genomic_DNA"/>
</dbReference>
<dbReference type="SUPFAM" id="SSF57845">
    <property type="entry name" value="B-box zinc-binding domain"/>
    <property type="match status" value="1"/>
</dbReference>
<dbReference type="Proteomes" id="UP000507470">
    <property type="component" value="Unassembled WGS sequence"/>
</dbReference>
<dbReference type="GO" id="GO:0008270">
    <property type="term" value="F:zinc ion binding"/>
    <property type="evidence" value="ECO:0007669"/>
    <property type="project" value="UniProtKB-KW"/>
</dbReference>
<evidence type="ECO:0000256" key="1">
    <source>
        <dbReference type="PROSITE-ProRule" id="PRU00024"/>
    </source>
</evidence>
<evidence type="ECO:0000259" key="3">
    <source>
        <dbReference type="PROSITE" id="PS50119"/>
    </source>
</evidence>
<keyword evidence="5" id="KW-1185">Reference proteome</keyword>
<dbReference type="PANTHER" id="PTHR25462:SF300">
    <property type="entry name" value="RING-TYPE DOMAIN-CONTAINING PROTEIN"/>
    <property type="match status" value="1"/>
</dbReference>
<keyword evidence="2" id="KW-0175">Coiled coil</keyword>
<dbReference type="PROSITE" id="PS50119">
    <property type="entry name" value="ZF_BBOX"/>
    <property type="match status" value="1"/>
</dbReference>
<name>A0A6J8ACY0_MYTCO</name>
<feature type="domain" description="B box-type" evidence="3">
    <location>
        <begin position="33"/>
        <end position="75"/>
    </location>
</feature>
<keyword evidence="1" id="KW-0862">Zinc</keyword>
<reference evidence="4 5" key="1">
    <citation type="submission" date="2020-06" db="EMBL/GenBank/DDBJ databases">
        <authorList>
            <person name="Li R."/>
            <person name="Bekaert M."/>
        </authorList>
    </citation>
    <scope>NUCLEOTIDE SEQUENCE [LARGE SCALE GENOMIC DNA]</scope>
    <source>
        <strain evidence="5">wild</strain>
    </source>
</reference>
<feature type="coiled-coil region" evidence="2">
    <location>
        <begin position="124"/>
        <end position="187"/>
    </location>
</feature>
<evidence type="ECO:0000313" key="5">
    <source>
        <dbReference type="Proteomes" id="UP000507470"/>
    </source>
</evidence>
<dbReference type="InterPro" id="IPR000315">
    <property type="entry name" value="Znf_B-box"/>
</dbReference>
<dbReference type="InterPro" id="IPR011044">
    <property type="entry name" value="Quino_amine_DH_bsu"/>
</dbReference>
<organism evidence="4 5">
    <name type="scientific">Mytilus coruscus</name>
    <name type="common">Sea mussel</name>
    <dbReference type="NCBI Taxonomy" id="42192"/>
    <lineage>
        <taxon>Eukaryota</taxon>
        <taxon>Metazoa</taxon>
        <taxon>Spiralia</taxon>
        <taxon>Lophotrochozoa</taxon>
        <taxon>Mollusca</taxon>
        <taxon>Bivalvia</taxon>
        <taxon>Autobranchia</taxon>
        <taxon>Pteriomorphia</taxon>
        <taxon>Mytilida</taxon>
        <taxon>Mytiloidea</taxon>
        <taxon>Mytilidae</taxon>
        <taxon>Mytilinae</taxon>
        <taxon>Mytilus</taxon>
    </lineage>
</organism>
<keyword evidence="1" id="KW-0479">Metal-binding</keyword>
<protein>
    <recommendedName>
        <fullName evidence="3">B box-type domain-containing protein</fullName>
    </recommendedName>
</protein>
<proteinExistence type="predicted"/>
<dbReference type="PANTHER" id="PTHR25462">
    <property type="entry name" value="BONUS, ISOFORM C-RELATED"/>
    <property type="match status" value="1"/>
</dbReference>
<evidence type="ECO:0000256" key="2">
    <source>
        <dbReference type="SAM" id="Coils"/>
    </source>
</evidence>
<keyword evidence="1" id="KW-0863">Zinc-finger</keyword>